<comment type="caution">
    <text evidence="1">The sequence shown here is derived from an EMBL/GenBank/DDBJ whole genome shotgun (WGS) entry which is preliminary data.</text>
</comment>
<dbReference type="Proteomes" id="UP000656804">
    <property type="component" value="Unassembled WGS sequence"/>
</dbReference>
<reference evidence="1" key="1">
    <citation type="submission" date="2020-11" db="EMBL/GenBank/DDBJ databases">
        <title>Nocardioides sp. CBS4Y-1, whole genome shotgun sequence.</title>
        <authorList>
            <person name="Tuo L."/>
        </authorList>
    </citation>
    <scope>NUCLEOTIDE SEQUENCE</scope>
    <source>
        <strain evidence="1">CBS4Y-1</strain>
    </source>
</reference>
<evidence type="ECO:0000313" key="1">
    <source>
        <dbReference type="EMBL" id="MBF4162570.1"/>
    </source>
</evidence>
<sequence length="364" mass="37759">MSRRLAQTLVAAGVLVLVVVLGVATVAVVRHLRAPDTDFGRAVQMAPPEAQRYTFTDWAGVRDALDLRDSSDSLGALLRRGFSQDLTSASGLLDSAKLLDSTFGWSPATAQWELLAQAEEGSVEIVRLDPGTDFDDLADRLRALGYTAPSDAEGGETSGGVWVGGDDVLGQVTTRADETGNPMLQNFALDADAGLVFTSNTSSYLQHAVRTASSQDGPSDQGLRDAVSALGTEPLSAIGYTGDQVCSELAMGQADADAQQTGARLVTEAGGVSPLAGFVIADLGGRALRVEMSFESDQQARDDVDPRAKLAAGPAPGQGGSFAERFSVDEASATGTVITLDLTAKPQAYALSDLSSGPVLFATC</sequence>
<keyword evidence="2" id="KW-1185">Reference proteome</keyword>
<name>A0A930V2J2_9ACTN</name>
<dbReference type="AlphaFoldDB" id="A0A930V2J2"/>
<gene>
    <name evidence="1" type="ORF">ISG29_12805</name>
</gene>
<accession>A0A930V2J2</accession>
<evidence type="ECO:0000313" key="2">
    <source>
        <dbReference type="Proteomes" id="UP000656804"/>
    </source>
</evidence>
<protein>
    <submittedName>
        <fullName evidence="1">Uncharacterized protein</fullName>
    </submittedName>
</protein>
<proteinExistence type="predicted"/>
<organism evidence="1 2">
    <name type="scientific">Nocardioides acrostichi</name>
    <dbReference type="NCBI Taxonomy" id="2784339"/>
    <lineage>
        <taxon>Bacteria</taxon>
        <taxon>Bacillati</taxon>
        <taxon>Actinomycetota</taxon>
        <taxon>Actinomycetes</taxon>
        <taxon>Propionibacteriales</taxon>
        <taxon>Nocardioidaceae</taxon>
        <taxon>Nocardioides</taxon>
    </lineage>
</organism>
<dbReference type="EMBL" id="JADIVZ010000006">
    <property type="protein sequence ID" value="MBF4162570.1"/>
    <property type="molecule type" value="Genomic_DNA"/>
</dbReference>
<dbReference type="RefSeq" id="WP_194503838.1">
    <property type="nucleotide sequence ID" value="NZ_JADIVZ010000006.1"/>
</dbReference>